<name>A0A2D2LYA5_FAUOS</name>
<dbReference type="SUPFAM" id="SSF53850">
    <property type="entry name" value="Periplasmic binding protein-like II"/>
    <property type="match status" value="1"/>
</dbReference>
<proteinExistence type="inferred from homology"/>
<keyword evidence="2" id="KW-0805">Transcription regulation</keyword>
<dbReference type="PRINTS" id="PR00039">
    <property type="entry name" value="HTHLYSR"/>
</dbReference>
<accession>A0A2D2LYA5</accession>
<dbReference type="Pfam" id="PF03466">
    <property type="entry name" value="LysR_substrate"/>
    <property type="match status" value="1"/>
</dbReference>
<dbReference type="Gene3D" id="3.40.190.10">
    <property type="entry name" value="Periplasmic binding protein-like II"/>
    <property type="match status" value="2"/>
</dbReference>
<keyword evidence="7" id="KW-0614">Plasmid</keyword>
<evidence type="ECO:0000256" key="4">
    <source>
        <dbReference type="ARBA" id="ARBA00023163"/>
    </source>
</evidence>
<evidence type="ECO:0000256" key="5">
    <source>
        <dbReference type="SAM" id="Phobius"/>
    </source>
</evidence>
<evidence type="ECO:0000256" key="2">
    <source>
        <dbReference type="ARBA" id="ARBA00023015"/>
    </source>
</evidence>
<dbReference type="Pfam" id="PF00126">
    <property type="entry name" value="HTH_1"/>
    <property type="match status" value="1"/>
</dbReference>
<dbReference type="RefSeq" id="WP_100271274.1">
    <property type="nucleotide sequence ID" value="NZ_CP024446.1"/>
</dbReference>
<evidence type="ECO:0000256" key="1">
    <source>
        <dbReference type="ARBA" id="ARBA00009437"/>
    </source>
</evidence>
<protein>
    <submittedName>
        <fullName evidence="7">LysR family transcriptional regulator</fullName>
    </submittedName>
</protein>
<dbReference type="PROSITE" id="PS50931">
    <property type="entry name" value="HTH_LYSR"/>
    <property type="match status" value="1"/>
</dbReference>
<keyword evidence="5" id="KW-0812">Transmembrane</keyword>
<dbReference type="InterPro" id="IPR005119">
    <property type="entry name" value="LysR_subst-bd"/>
</dbReference>
<dbReference type="InterPro" id="IPR036388">
    <property type="entry name" value="WH-like_DNA-bd_sf"/>
</dbReference>
<evidence type="ECO:0000313" key="8">
    <source>
        <dbReference type="Proteomes" id="UP000229340"/>
    </source>
</evidence>
<organism evidence="7 8">
    <name type="scientific">Faucicola osloensis</name>
    <name type="common">Moraxella osloensis</name>
    <dbReference type="NCBI Taxonomy" id="34062"/>
    <lineage>
        <taxon>Bacteria</taxon>
        <taxon>Pseudomonadati</taxon>
        <taxon>Pseudomonadota</taxon>
        <taxon>Gammaproteobacteria</taxon>
        <taxon>Moraxellales</taxon>
        <taxon>Moraxellaceae</taxon>
        <taxon>Faucicola</taxon>
    </lineage>
</organism>
<feature type="transmembrane region" description="Helical" evidence="5">
    <location>
        <begin position="12"/>
        <end position="31"/>
    </location>
</feature>
<dbReference type="GO" id="GO:0003700">
    <property type="term" value="F:DNA-binding transcription factor activity"/>
    <property type="evidence" value="ECO:0007669"/>
    <property type="project" value="InterPro"/>
</dbReference>
<keyword evidence="4" id="KW-0804">Transcription</keyword>
<dbReference type="AlphaFoldDB" id="A0A2D2LYA5"/>
<dbReference type="SUPFAM" id="SSF46785">
    <property type="entry name" value="Winged helix' DNA-binding domain"/>
    <property type="match status" value="1"/>
</dbReference>
<keyword evidence="5" id="KW-1133">Transmembrane helix</keyword>
<keyword evidence="3" id="KW-0238">DNA-binding</keyword>
<dbReference type="FunFam" id="1.10.10.10:FF:000001">
    <property type="entry name" value="LysR family transcriptional regulator"/>
    <property type="match status" value="1"/>
</dbReference>
<dbReference type="Gene3D" id="1.10.10.10">
    <property type="entry name" value="Winged helix-like DNA-binding domain superfamily/Winged helix DNA-binding domain"/>
    <property type="match status" value="1"/>
</dbReference>
<dbReference type="InterPro" id="IPR000847">
    <property type="entry name" value="LysR_HTH_N"/>
</dbReference>
<dbReference type="GO" id="GO:0043565">
    <property type="term" value="F:sequence-specific DNA binding"/>
    <property type="evidence" value="ECO:0007669"/>
    <property type="project" value="TreeGrafter"/>
</dbReference>
<comment type="similarity">
    <text evidence="1">Belongs to the LysR transcriptional regulatory family.</text>
</comment>
<dbReference type="GO" id="GO:0006351">
    <property type="term" value="P:DNA-templated transcription"/>
    <property type="evidence" value="ECO:0007669"/>
    <property type="project" value="TreeGrafter"/>
</dbReference>
<evidence type="ECO:0000259" key="6">
    <source>
        <dbReference type="PROSITE" id="PS50931"/>
    </source>
</evidence>
<geneLocation type="plasmid" evidence="8">
    <name>pnp7-3</name>
</geneLocation>
<dbReference type="PANTHER" id="PTHR30537:SF74">
    <property type="entry name" value="HTH-TYPE TRANSCRIPTIONAL REGULATOR TRPI"/>
    <property type="match status" value="1"/>
</dbReference>
<feature type="domain" description="HTH lysR-type" evidence="6">
    <location>
        <begin position="5"/>
        <end position="62"/>
    </location>
</feature>
<dbReference type="PANTHER" id="PTHR30537">
    <property type="entry name" value="HTH-TYPE TRANSCRIPTIONAL REGULATOR"/>
    <property type="match status" value="1"/>
</dbReference>
<evidence type="ECO:0000256" key="3">
    <source>
        <dbReference type="ARBA" id="ARBA00023125"/>
    </source>
</evidence>
<dbReference type="Proteomes" id="UP000229340">
    <property type="component" value="Plasmid pNP7-3"/>
</dbReference>
<reference evidence="8" key="1">
    <citation type="submission" date="2017-10" db="EMBL/GenBank/DDBJ databases">
        <title>Complete genome sequence of Moraxella osloensis NP7 isolated from human skin.</title>
        <authorList>
            <person name="Lee K."/>
            <person name="Lim J.Y."/>
            <person name="Hwang I."/>
        </authorList>
    </citation>
    <scope>NUCLEOTIDE SEQUENCE [LARGE SCALE GENOMIC DNA]</scope>
    <source>
        <strain evidence="8">NP7</strain>
        <plasmid evidence="8">pnp7-3</plasmid>
    </source>
</reference>
<dbReference type="EMBL" id="CP024446">
    <property type="protein sequence ID" value="ATR79960.1"/>
    <property type="molecule type" value="Genomic_DNA"/>
</dbReference>
<gene>
    <name evidence="7" type="ORF">NP7_11410</name>
</gene>
<sequence>MVERISLNALKFFYYVAYFGSVTVAADMLHVTQSAVSKQIKNLEQLLNIQLFDRVNKSLKLTESGKTLYACCENVFKQLDACLLDLQQPIKKTQLVVSCEPTLSMKWLIPKLANFNASEFGFEIVLLTAGGAVDFKQKGIDVAIRRNDFDWGGHIYARKLVDEQMVAVFNPNLPPKPTLFLSSSRPQLERFIIQESLGDVASYEKRYLEHFYLCIEAALAGLGTAWVSAMMVEKELQAGLLISTTPPILDGSAYYLLSDTPFEQDAQKVAFLAWLRQQL</sequence>
<keyword evidence="5" id="KW-0472">Membrane</keyword>
<dbReference type="InterPro" id="IPR036390">
    <property type="entry name" value="WH_DNA-bd_sf"/>
</dbReference>
<dbReference type="InterPro" id="IPR058163">
    <property type="entry name" value="LysR-type_TF_proteobact-type"/>
</dbReference>
<evidence type="ECO:0000313" key="7">
    <source>
        <dbReference type="EMBL" id="ATR79960.1"/>
    </source>
</evidence>